<reference evidence="8 9" key="1">
    <citation type="journal article" date="2018" name="Cell">
        <title>The Chara Genome: Secondary Complexity and Implications for Plant Terrestrialization.</title>
        <authorList>
            <person name="Nishiyama T."/>
            <person name="Sakayama H."/>
            <person name="Vries J.D."/>
            <person name="Buschmann H."/>
            <person name="Saint-Marcoux D."/>
            <person name="Ullrich K.K."/>
            <person name="Haas F.B."/>
            <person name="Vanderstraeten L."/>
            <person name="Becker D."/>
            <person name="Lang D."/>
            <person name="Vosolsobe S."/>
            <person name="Rombauts S."/>
            <person name="Wilhelmsson P.K.I."/>
            <person name="Janitza P."/>
            <person name="Kern R."/>
            <person name="Heyl A."/>
            <person name="Rumpler F."/>
            <person name="Villalobos L.I.A.C."/>
            <person name="Clay J.M."/>
            <person name="Skokan R."/>
            <person name="Toyoda A."/>
            <person name="Suzuki Y."/>
            <person name="Kagoshima H."/>
            <person name="Schijlen E."/>
            <person name="Tajeshwar N."/>
            <person name="Catarino B."/>
            <person name="Hetherington A.J."/>
            <person name="Saltykova A."/>
            <person name="Bonnot C."/>
            <person name="Breuninger H."/>
            <person name="Symeonidi A."/>
            <person name="Radhakrishnan G.V."/>
            <person name="Van Nieuwerburgh F."/>
            <person name="Deforce D."/>
            <person name="Chang C."/>
            <person name="Karol K.G."/>
            <person name="Hedrich R."/>
            <person name="Ulvskov P."/>
            <person name="Glockner G."/>
            <person name="Delwiche C.F."/>
            <person name="Petrasek J."/>
            <person name="Van de Peer Y."/>
            <person name="Friml J."/>
            <person name="Beilby M."/>
            <person name="Dolan L."/>
            <person name="Kohara Y."/>
            <person name="Sugano S."/>
            <person name="Fujiyama A."/>
            <person name="Delaux P.-M."/>
            <person name="Quint M."/>
            <person name="TheiBen G."/>
            <person name="Hagemann M."/>
            <person name="Harholt J."/>
            <person name="Dunand C."/>
            <person name="Zachgo S."/>
            <person name="Langdale J."/>
            <person name="Maumus F."/>
            <person name="Straeten D.V.D."/>
            <person name="Gould S.B."/>
            <person name="Rensing S.A."/>
        </authorList>
    </citation>
    <scope>NUCLEOTIDE SEQUENCE [LARGE SCALE GENOMIC DNA]</scope>
    <source>
        <strain evidence="8 9">S276</strain>
    </source>
</reference>
<dbReference type="InterPro" id="IPR011050">
    <property type="entry name" value="Pectin_lyase_fold/virulence"/>
</dbReference>
<dbReference type="Gene3D" id="2.160.20.10">
    <property type="entry name" value="Single-stranded right-handed beta-helix, Pectin lyase-like"/>
    <property type="match status" value="1"/>
</dbReference>
<dbReference type="AlphaFoldDB" id="A0A388JNG6"/>
<dbReference type="PANTHER" id="PTHR31321:SF57">
    <property type="entry name" value="PECTINESTERASE 53-RELATED"/>
    <property type="match status" value="1"/>
</dbReference>
<dbReference type="OMA" id="YKSCWIS"/>
<keyword evidence="4" id="KW-0378">Hydrolase</keyword>
<keyword evidence="6" id="KW-0732">Signal</keyword>
<evidence type="ECO:0000256" key="2">
    <source>
        <dbReference type="ARBA" id="ARBA00008891"/>
    </source>
</evidence>
<dbReference type="EMBL" id="BFEA01000003">
    <property type="protein sequence ID" value="GBG59293.1"/>
    <property type="molecule type" value="Genomic_DNA"/>
</dbReference>
<dbReference type="PANTHER" id="PTHR31321">
    <property type="entry name" value="ACYL-COA THIOESTER HYDROLASE YBHC-RELATED"/>
    <property type="match status" value="1"/>
</dbReference>
<evidence type="ECO:0000256" key="3">
    <source>
        <dbReference type="ARBA" id="ARBA00013229"/>
    </source>
</evidence>
<dbReference type="STRING" id="69332.A0A388JNG6"/>
<dbReference type="InterPro" id="IPR000070">
    <property type="entry name" value="Pectinesterase_cat"/>
</dbReference>
<dbReference type="Gramene" id="GBG59293">
    <property type="protein sequence ID" value="GBG59293"/>
    <property type="gene ID" value="CBR_g32306"/>
</dbReference>
<evidence type="ECO:0000313" key="8">
    <source>
        <dbReference type="EMBL" id="GBG59293.1"/>
    </source>
</evidence>
<dbReference type="InterPro" id="IPR012334">
    <property type="entry name" value="Pectin_lyas_fold"/>
</dbReference>
<accession>A0A388JNG6</accession>
<organism evidence="8 9">
    <name type="scientific">Chara braunii</name>
    <name type="common">Braun's stonewort</name>
    <dbReference type="NCBI Taxonomy" id="69332"/>
    <lineage>
        <taxon>Eukaryota</taxon>
        <taxon>Viridiplantae</taxon>
        <taxon>Streptophyta</taxon>
        <taxon>Charophyceae</taxon>
        <taxon>Charales</taxon>
        <taxon>Characeae</taxon>
        <taxon>Chara</taxon>
    </lineage>
</organism>
<dbReference type="Proteomes" id="UP000265515">
    <property type="component" value="Unassembled WGS sequence"/>
</dbReference>
<keyword evidence="5" id="KW-0063">Aspartyl esterase</keyword>
<gene>
    <name evidence="8" type="ORF">CBR_g32306</name>
</gene>
<feature type="domain" description="Pectinesterase catalytic" evidence="7">
    <location>
        <begin position="30"/>
        <end position="302"/>
    </location>
</feature>
<feature type="signal peptide" evidence="6">
    <location>
        <begin position="1"/>
        <end position="23"/>
    </location>
</feature>
<dbReference type="EC" id="3.1.1.11" evidence="3"/>
<evidence type="ECO:0000256" key="5">
    <source>
        <dbReference type="ARBA" id="ARBA00023085"/>
    </source>
</evidence>
<evidence type="ECO:0000256" key="4">
    <source>
        <dbReference type="ARBA" id="ARBA00022801"/>
    </source>
</evidence>
<dbReference type="UniPathway" id="UPA00545">
    <property type="reaction ID" value="UER00823"/>
</dbReference>
<keyword evidence="9" id="KW-1185">Reference proteome</keyword>
<evidence type="ECO:0000256" key="1">
    <source>
        <dbReference type="ARBA" id="ARBA00005184"/>
    </source>
</evidence>
<dbReference type="OrthoDB" id="2019149at2759"/>
<dbReference type="GO" id="GO:0045490">
    <property type="term" value="P:pectin catabolic process"/>
    <property type="evidence" value="ECO:0007669"/>
    <property type="project" value="UniProtKB-UniPathway"/>
</dbReference>
<comment type="caution">
    <text evidence="8">The sequence shown here is derived from an EMBL/GenBank/DDBJ whole genome shotgun (WGS) entry which is preliminary data.</text>
</comment>
<comment type="pathway">
    <text evidence="1">Glycan metabolism; pectin degradation; 2-dehydro-3-deoxy-D-gluconate from pectin: step 1/5.</text>
</comment>
<name>A0A388JNG6_CHABU</name>
<feature type="chain" id="PRO_5017462564" description="pectinesterase" evidence="6">
    <location>
        <begin position="24"/>
        <end position="309"/>
    </location>
</feature>
<proteinExistence type="inferred from homology"/>
<evidence type="ECO:0000259" key="7">
    <source>
        <dbReference type="Pfam" id="PF01095"/>
    </source>
</evidence>
<comment type="similarity">
    <text evidence="2">Belongs to the pectinesterase family.</text>
</comment>
<dbReference type="GO" id="GO:0042545">
    <property type="term" value="P:cell wall modification"/>
    <property type="evidence" value="ECO:0007669"/>
    <property type="project" value="InterPro"/>
</dbReference>
<evidence type="ECO:0000256" key="6">
    <source>
        <dbReference type="SAM" id="SignalP"/>
    </source>
</evidence>
<dbReference type="GO" id="GO:0030599">
    <property type="term" value="F:pectinesterase activity"/>
    <property type="evidence" value="ECO:0007669"/>
    <property type="project" value="UniProtKB-EC"/>
</dbReference>
<sequence length="309" mass="33280">MAVSLTFLISLFAALTVFPTAGAQVTVGPGGQFRKLQEALNRAAAGTRIVLLPGTYREKVRVSQKGIQLIGTPGKSIIVWGDSAGEAGGTDKSATFTVLGGASGFTATGVSFVNDHGPNKKGSSNQQAVALYVLADSSFYNCRIDGHQDTLFAHAGRQYYKSCWISGTVDFAFGAGTVFFEDCTLYAKKRVDSTYATYTAQQRNTANAPSGFVFLRGSIQCGLGVKGWLGRAWGTYARTIFIQTFMHDCIRPEGWTTMKSFKATSTTFFAEYQCTGPGSNRQGRVPWAKTLTPAQARFFSSKSNFIGRS</sequence>
<dbReference type="SUPFAM" id="SSF51126">
    <property type="entry name" value="Pectin lyase-like"/>
    <property type="match status" value="1"/>
</dbReference>
<protein>
    <recommendedName>
        <fullName evidence="3">pectinesterase</fullName>
        <ecNumber evidence="3">3.1.1.11</ecNumber>
    </recommendedName>
</protein>
<dbReference type="Pfam" id="PF01095">
    <property type="entry name" value="Pectinesterase"/>
    <property type="match status" value="1"/>
</dbReference>
<evidence type="ECO:0000313" key="9">
    <source>
        <dbReference type="Proteomes" id="UP000265515"/>
    </source>
</evidence>